<proteinExistence type="predicted"/>
<keyword evidence="2" id="KW-0732">Signal</keyword>
<dbReference type="Proteomes" id="UP000614490">
    <property type="component" value="Unassembled WGS sequence"/>
</dbReference>
<gene>
    <name evidence="5" type="ORF">H0267_14580</name>
</gene>
<reference evidence="5 6" key="1">
    <citation type="journal article" date="2005" name="Int. J. Syst. Evol. Microbiol.">
        <title>Halobacillus yeomjeoni sp. nov., isolated from a marine solar saltern in Korea.</title>
        <authorList>
            <person name="Yoon J.H."/>
            <person name="Kang S.J."/>
            <person name="Lee C.H."/>
            <person name="Oh H.W."/>
            <person name="Oh T.K."/>
        </authorList>
    </citation>
    <scope>NUCLEOTIDE SEQUENCE [LARGE SCALE GENOMIC DNA]</scope>
    <source>
        <strain evidence="5 6">KCTC 3957</strain>
    </source>
</reference>
<keyword evidence="6" id="KW-1185">Reference proteome</keyword>
<organism evidence="5 6">
    <name type="scientific">Halobacillus yeomjeoni</name>
    <dbReference type="NCBI Taxonomy" id="311194"/>
    <lineage>
        <taxon>Bacteria</taxon>
        <taxon>Bacillati</taxon>
        <taxon>Bacillota</taxon>
        <taxon>Bacilli</taxon>
        <taxon>Bacillales</taxon>
        <taxon>Bacillaceae</taxon>
        <taxon>Halobacillus</taxon>
    </lineage>
</organism>
<dbReference type="AlphaFoldDB" id="A0A931MWF0"/>
<evidence type="ECO:0000256" key="1">
    <source>
        <dbReference type="SAM" id="MobiDB-lite"/>
    </source>
</evidence>
<feature type="chain" id="PRO_5037665200" evidence="2">
    <location>
        <begin position="24"/>
        <end position="349"/>
    </location>
</feature>
<accession>A0A931MWF0</accession>
<dbReference type="Pfam" id="PF11258">
    <property type="entry name" value="DUF3048"/>
    <property type="match status" value="1"/>
</dbReference>
<evidence type="ECO:0000259" key="3">
    <source>
        <dbReference type="Pfam" id="PF11258"/>
    </source>
</evidence>
<evidence type="ECO:0000259" key="4">
    <source>
        <dbReference type="Pfam" id="PF17479"/>
    </source>
</evidence>
<protein>
    <submittedName>
        <fullName evidence="5">DUF3048 domain-containing protein</fullName>
    </submittedName>
</protein>
<dbReference type="InterPro" id="IPR035328">
    <property type="entry name" value="DUF3048_C"/>
</dbReference>
<evidence type="ECO:0000256" key="2">
    <source>
        <dbReference type="SAM" id="SignalP"/>
    </source>
</evidence>
<dbReference type="SUPFAM" id="SSF159774">
    <property type="entry name" value="YerB-like"/>
    <property type="match status" value="1"/>
</dbReference>
<dbReference type="EMBL" id="JADZSC010000003">
    <property type="protein sequence ID" value="MBH0231450.1"/>
    <property type="molecule type" value="Genomic_DNA"/>
</dbReference>
<comment type="caution">
    <text evidence="5">The sequence shown here is derived from an EMBL/GenBank/DDBJ whole genome shotgun (WGS) entry which is preliminary data.</text>
</comment>
<dbReference type="InterPro" id="IPR023158">
    <property type="entry name" value="YerB-like_sf"/>
</dbReference>
<name>A0A931MWF0_9BACI</name>
<feature type="compositionally biased region" description="Polar residues" evidence="1">
    <location>
        <begin position="247"/>
        <end position="263"/>
    </location>
</feature>
<evidence type="ECO:0000313" key="5">
    <source>
        <dbReference type="EMBL" id="MBH0231450.1"/>
    </source>
</evidence>
<dbReference type="RefSeq" id="WP_197318073.1">
    <property type="nucleotide sequence ID" value="NZ_JADZSC010000003.1"/>
</dbReference>
<dbReference type="InterPro" id="IPR021416">
    <property type="entry name" value="DUF3048_N"/>
</dbReference>
<feature type="signal peptide" evidence="2">
    <location>
        <begin position="1"/>
        <end position="23"/>
    </location>
</feature>
<evidence type="ECO:0000313" key="6">
    <source>
        <dbReference type="Proteomes" id="UP000614490"/>
    </source>
</evidence>
<feature type="compositionally biased region" description="Basic and acidic residues" evidence="1">
    <location>
        <begin position="24"/>
        <end position="45"/>
    </location>
</feature>
<feature type="region of interest" description="Disordered" evidence="1">
    <location>
        <begin position="24"/>
        <end position="65"/>
    </location>
</feature>
<sequence>MRKLALFLIVPFLILMAACSSDAGTEKKSKEASEKETTVEEKEAVEQEEEEPEFENVYPLTGEPTDEEVDHRAISVMVNNHTRARPQSGLSEADVVYEVLAEGQITRFLALFHSQIPDTIGPVRSARPYYFELAAGYDAVYVYHGASAAINNKVQSSGIDFVNGAKYDNNGWLFMRSNERKAPHNSYFLSDGLDRVLEQKGYDTDMTIEALPFDEESSGEGQAVNDVKITYSERPQETVTYTVNSENGTFLRSSDGRPSNDSNNGERLEPENVFIVETNHKIIDNVGRRDVDLTSGGTGYLLQNGKMQEVEWQSENGRILPYKDGEPLAFTPGQTWVNVIPANATVEAN</sequence>
<dbReference type="Gene3D" id="3.50.90.10">
    <property type="entry name" value="YerB-like"/>
    <property type="match status" value="1"/>
</dbReference>
<feature type="domain" description="DUF3048" evidence="3">
    <location>
        <begin position="60"/>
        <end position="202"/>
    </location>
</feature>
<feature type="region of interest" description="Disordered" evidence="1">
    <location>
        <begin position="247"/>
        <end position="268"/>
    </location>
</feature>
<dbReference type="PROSITE" id="PS51257">
    <property type="entry name" value="PROKAR_LIPOPROTEIN"/>
    <property type="match status" value="1"/>
</dbReference>
<dbReference type="Pfam" id="PF17479">
    <property type="entry name" value="DUF3048_C"/>
    <property type="match status" value="1"/>
</dbReference>
<feature type="domain" description="DUF3048" evidence="4">
    <location>
        <begin position="227"/>
        <end position="337"/>
    </location>
</feature>